<evidence type="ECO:0000313" key="3">
    <source>
        <dbReference type="Proteomes" id="UP001141806"/>
    </source>
</evidence>
<dbReference type="OrthoDB" id="4412445at2759"/>
<dbReference type="AlphaFoldDB" id="A0A9Q0L118"/>
<name>A0A9Q0L118_9MAGN</name>
<keyword evidence="1" id="KW-1133">Transmembrane helix</keyword>
<keyword evidence="3" id="KW-1185">Reference proteome</keyword>
<gene>
    <name evidence="2" type="ORF">NE237_010661</name>
</gene>
<feature type="transmembrane region" description="Helical" evidence="1">
    <location>
        <begin position="119"/>
        <end position="139"/>
    </location>
</feature>
<keyword evidence="1" id="KW-0472">Membrane</keyword>
<keyword evidence="1" id="KW-0812">Transmembrane</keyword>
<evidence type="ECO:0000256" key="1">
    <source>
        <dbReference type="SAM" id="Phobius"/>
    </source>
</evidence>
<dbReference type="PANTHER" id="PTHR34673:SF1">
    <property type="entry name" value="COLD-REGULATED PROTEIN"/>
    <property type="match status" value="1"/>
</dbReference>
<reference evidence="2" key="1">
    <citation type="journal article" date="2023" name="Plant J.">
        <title>The genome of the king protea, Protea cynaroides.</title>
        <authorList>
            <person name="Chang J."/>
            <person name="Duong T.A."/>
            <person name="Schoeman C."/>
            <person name="Ma X."/>
            <person name="Roodt D."/>
            <person name="Barker N."/>
            <person name="Li Z."/>
            <person name="Van de Peer Y."/>
            <person name="Mizrachi E."/>
        </authorList>
    </citation>
    <scope>NUCLEOTIDE SEQUENCE</scope>
    <source>
        <tissue evidence="2">Young leaves</tissue>
    </source>
</reference>
<feature type="transmembrane region" description="Helical" evidence="1">
    <location>
        <begin position="82"/>
        <end position="99"/>
    </location>
</feature>
<proteinExistence type="predicted"/>
<dbReference type="EMBL" id="JAMYWD010000002">
    <property type="protein sequence ID" value="KAJ4979881.1"/>
    <property type="molecule type" value="Genomic_DNA"/>
</dbReference>
<accession>A0A9Q0L118</accession>
<dbReference type="PANTHER" id="PTHR34673">
    <property type="entry name" value="COLD-REGULATED PROTEIN"/>
    <property type="match status" value="1"/>
</dbReference>
<evidence type="ECO:0000313" key="2">
    <source>
        <dbReference type="EMBL" id="KAJ4979881.1"/>
    </source>
</evidence>
<feature type="transmembrane region" description="Helical" evidence="1">
    <location>
        <begin position="7"/>
        <end position="24"/>
    </location>
</feature>
<comment type="caution">
    <text evidence="2">The sequence shown here is derived from an EMBL/GenBank/DDBJ whole genome shotgun (WGS) entry which is preliminary data.</text>
</comment>
<organism evidence="2 3">
    <name type="scientific">Protea cynaroides</name>
    <dbReference type="NCBI Taxonomy" id="273540"/>
    <lineage>
        <taxon>Eukaryota</taxon>
        <taxon>Viridiplantae</taxon>
        <taxon>Streptophyta</taxon>
        <taxon>Embryophyta</taxon>
        <taxon>Tracheophyta</taxon>
        <taxon>Spermatophyta</taxon>
        <taxon>Magnoliopsida</taxon>
        <taxon>Proteales</taxon>
        <taxon>Proteaceae</taxon>
        <taxon>Protea</taxon>
    </lineage>
</organism>
<protein>
    <submittedName>
        <fullName evidence="2">Uncharacterized protein</fullName>
    </submittedName>
</protein>
<feature type="transmembrane region" description="Helical" evidence="1">
    <location>
        <begin position="30"/>
        <end position="48"/>
    </location>
</feature>
<sequence>MGVLYGLITEVIPTCFILLVGVLLNFSGNFLIWLVVILSSLVLLRRGCRPLNHRRLQKETGRISRTTKRLQTSKSSEVPKPFSLEATMMLFHLGIPICVQCGTTTNPWRCKAVVPIDGFLAFVVAAVVEWPLGVVVYCFKHCKGYKIMARPADVFLLSVTNAILV</sequence>
<dbReference type="Proteomes" id="UP001141806">
    <property type="component" value="Unassembled WGS sequence"/>
</dbReference>